<evidence type="ECO:0000256" key="8">
    <source>
        <dbReference type="SAM" id="Phobius"/>
    </source>
</evidence>
<dbReference type="PANTHER" id="PTHR33908">
    <property type="entry name" value="MANNOSYLTRANSFERASE YKCB-RELATED"/>
    <property type="match status" value="1"/>
</dbReference>
<organism evidence="9 10">
    <name type="scientific">candidate division WOR-3 bacterium 4484_100</name>
    <dbReference type="NCBI Taxonomy" id="1936077"/>
    <lineage>
        <taxon>Bacteria</taxon>
        <taxon>Bacteria division WOR-3</taxon>
    </lineage>
</organism>
<feature type="transmembrane region" description="Helical" evidence="8">
    <location>
        <begin position="203"/>
        <end position="219"/>
    </location>
</feature>
<evidence type="ECO:0000256" key="3">
    <source>
        <dbReference type="ARBA" id="ARBA00022676"/>
    </source>
</evidence>
<feature type="transmembrane region" description="Helical" evidence="8">
    <location>
        <begin position="358"/>
        <end position="379"/>
    </location>
</feature>
<evidence type="ECO:0008006" key="11">
    <source>
        <dbReference type="Google" id="ProtNLM"/>
    </source>
</evidence>
<dbReference type="AlphaFoldDB" id="A0A1V4QDB7"/>
<evidence type="ECO:0000256" key="5">
    <source>
        <dbReference type="ARBA" id="ARBA00022692"/>
    </source>
</evidence>
<dbReference type="PANTHER" id="PTHR33908:SF11">
    <property type="entry name" value="MEMBRANE PROTEIN"/>
    <property type="match status" value="1"/>
</dbReference>
<accession>A0A1V4QDB7</accession>
<feature type="transmembrane region" description="Helical" evidence="8">
    <location>
        <begin position="261"/>
        <end position="294"/>
    </location>
</feature>
<comment type="caution">
    <text evidence="9">The sequence shown here is derived from an EMBL/GenBank/DDBJ whole genome shotgun (WGS) entry which is preliminary data.</text>
</comment>
<evidence type="ECO:0000313" key="10">
    <source>
        <dbReference type="Proteomes" id="UP000191663"/>
    </source>
</evidence>
<feature type="transmembrane region" description="Helical" evidence="8">
    <location>
        <begin position="175"/>
        <end position="196"/>
    </location>
</feature>
<protein>
    <recommendedName>
        <fullName evidence="11">Glycosyltransferase RgtA/B/C/D-like domain-containing protein</fullName>
    </recommendedName>
</protein>
<dbReference type="InterPro" id="IPR050297">
    <property type="entry name" value="LipidA_mod_glycosyltrf_83"/>
</dbReference>
<comment type="subcellular location">
    <subcellularLocation>
        <location evidence="1">Cell membrane</location>
        <topology evidence="1">Multi-pass membrane protein</topology>
    </subcellularLocation>
</comment>
<feature type="transmembrane region" description="Helical" evidence="8">
    <location>
        <begin position="330"/>
        <end position="346"/>
    </location>
</feature>
<feature type="transmembrane region" description="Helical" evidence="8">
    <location>
        <begin position="306"/>
        <end position="324"/>
    </location>
</feature>
<keyword evidence="4" id="KW-0808">Transferase</keyword>
<keyword evidence="7 8" id="KW-0472">Membrane</keyword>
<evidence type="ECO:0000313" key="9">
    <source>
        <dbReference type="EMBL" id="OPX17379.1"/>
    </source>
</evidence>
<dbReference type="EMBL" id="MUKB01000135">
    <property type="protein sequence ID" value="OPX17379.1"/>
    <property type="molecule type" value="Genomic_DNA"/>
</dbReference>
<name>A0A1V4QDB7_UNCW3</name>
<dbReference type="GO" id="GO:0016763">
    <property type="term" value="F:pentosyltransferase activity"/>
    <property type="evidence" value="ECO:0007669"/>
    <property type="project" value="TreeGrafter"/>
</dbReference>
<proteinExistence type="predicted"/>
<evidence type="ECO:0000256" key="1">
    <source>
        <dbReference type="ARBA" id="ARBA00004651"/>
    </source>
</evidence>
<reference evidence="10" key="1">
    <citation type="submission" date="2017-01" db="EMBL/GenBank/DDBJ databases">
        <title>Novel pathways for hydrocarbon cycling and metabolic interdependencies in hydrothermal sediment communities.</title>
        <authorList>
            <person name="Dombrowski N."/>
            <person name="Seitz K."/>
            <person name="Teske A."/>
            <person name="Baker B."/>
        </authorList>
    </citation>
    <scope>NUCLEOTIDE SEQUENCE [LARGE SCALE GENOMIC DNA]</scope>
</reference>
<dbReference type="GO" id="GO:0009103">
    <property type="term" value="P:lipopolysaccharide biosynthetic process"/>
    <property type="evidence" value="ECO:0007669"/>
    <property type="project" value="UniProtKB-ARBA"/>
</dbReference>
<gene>
    <name evidence="9" type="ORF">BXT86_06800</name>
</gene>
<keyword evidence="3" id="KW-0328">Glycosyltransferase</keyword>
<sequence>MAKRSKGFSKKNRLLLSFLLGYLFISLLLFDPKLFTGGDNAVYVLLAQSITSGKGYRNIYLPDEPAHTQYPFGFPLLLCLPLLIFKNIIFLKFLIVLLGLGAFFFFYRIVEYLFKENYEFIIPFYLFIPIFIIYNHWLLSEIPFLFFSLGALYFMVRAEQEKKSLYIPGFILASYAFFIRSAGISLIIGIALYLIVKKRYQELIIFLIIFGVAFIPWQLRNMKLSAGGSYLDQLLAKNPYQLELGRATIFDLIARGWNNAIFYAFTILPLTIVPLIGLKFLLVLFGIFFTGLIIVGFIQNIKRWSILEFYLLLAVVVLLGWPRVWSSDRFLLPVLPLLLIYIFYGLKSLSKRFKFRYLPQSLVGFIVLLNIIHLIPLIGKTVENNLAYLRGDKYAGYTQDWKRYFEVIEWIKKKVPEDKIIMARKPEFVYLLSGRKSRLYPFTRNHQKIRNAIEECDYIIFDNFYWSQSTRRYLAPVLQETIGRYKIAYKTPRPEFYLLKILKPLNP</sequence>
<feature type="transmembrane region" description="Helical" evidence="8">
    <location>
        <begin position="88"/>
        <end position="110"/>
    </location>
</feature>
<feature type="transmembrane region" description="Helical" evidence="8">
    <location>
        <begin position="122"/>
        <end position="155"/>
    </location>
</feature>
<feature type="transmembrane region" description="Helical" evidence="8">
    <location>
        <begin position="12"/>
        <end position="30"/>
    </location>
</feature>
<evidence type="ECO:0000256" key="4">
    <source>
        <dbReference type="ARBA" id="ARBA00022679"/>
    </source>
</evidence>
<keyword evidence="6 8" id="KW-1133">Transmembrane helix</keyword>
<dbReference type="GO" id="GO:0005886">
    <property type="term" value="C:plasma membrane"/>
    <property type="evidence" value="ECO:0007669"/>
    <property type="project" value="UniProtKB-SubCell"/>
</dbReference>
<keyword evidence="5 8" id="KW-0812">Transmembrane</keyword>
<evidence type="ECO:0000256" key="7">
    <source>
        <dbReference type="ARBA" id="ARBA00023136"/>
    </source>
</evidence>
<evidence type="ECO:0000256" key="2">
    <source>
        <dbReference type="ARBA" id="ARBA00022475"/>
    </source>
</evidence>
<evidence type="ECO:0000256" key="6">
    <source>
        <dbReference type="ARBA" id="ARBA00022989"/>
    </source>
</evidence>
<dbReference type="Proteomes" id="UP000191663">
    <property type="component" value="Unassembled WGS sequence"/>
</dbReference>
<keyword evidence="2" id="KW-1003">Cell membrane</keyword>